<reference evidence="2" key="1">
    <citation type="submission" date="2023-07" db="EMBL/GenBank/DDBJ databases">
        <title>draft genome sequence of fig (Ficus carica).</title>
        <authorList>
            <person name="Takahashi T."/>
            <person name="Nishimura K."/>
        </authorList>
    </citation>
    <scope>NUCLEOTIDE SEQUENCE</scope>
</reference>
<sequence>MIVQVLRFSFRAKVVEIFKQYHAVNKNSDLAIHKKRVACQLPCLQISSNFVMMIMKRMGASTAIESVLLSQIIAFSARSSYVPPLIQFFPLDSGFITSGYVACCEILTEKTCVRRNWIRIFRLFDCFGNQISWRLVKVGVMFGLHNLILLELGSIHEAEFMGVILVVITIAGSQLMNWWTGIRREKERRKENRILWGEKKARSNGESSSNRLQISKRCWWQSMLRP</sequence>
<name>A0AA88DGW7_FICCA</name>
<keyword evidence="1" id="KW-1133">Transmembrane helix</keyword>
<evidence type="ECO:0000313" key="2">
    <source>
        <dbReference type="EMBL" id="GMN56831.1"/>
    </source>
</evidence>
<accession>A0AA88DGW7</accession>
<dbReference type="AlphaFoldDB" id="A0AA88DGW7"/>
<dbReference type="EMBL" id="BTGU01000066">
    <property type="protein sequence ID" value="GMN56831.1"/>
    <property type="molecule type" value="Genomic_DNA"/>
</dbReference>
<evidence type="ECO:0000313" key="3">
    <source>
        <dbReference type="Proteomes" id="UP001187192"/>
    </source>
</evidence>
<feature type="transmembrane region" description="Helical" evidence="1">
    <location>
        <begin position="160"/>
        <end position="180"/>
    </location>
</feature>
<proteinExistence type="predicted"/>
<dbReference type="Proteomes" id="UP001187192">
    <property type="component" value="Unassembled WGS sequence"/>
</dbReference>
<evidence type="ECO:0000256" key="1">
    <source>
        <dbReference type="SAM" id="Phobius"/>
    </source>
</evidence>
<keyword evidence="1" id="KW-0472">Membrane</keyword>
<keyword evidence="3" id="KW-1185">Reference proteome</keyword>
<keyword evidence="1" id="KW-0812">Transmembrane</keyword>
<gene>
    <name evidence="2" type="ORF">TIFTF001_025958</name>
</gene>
<protein>
    <submittedName>
        <fullName evidence="2">Uncharacterized protein</fullName>
    </submittedName>
</protein>
<organism evidence="2 3">
    <name type="scientific">Ficus carica</name>
    <name type="common">Common fig</name>
    <dbReference type="NCBI Taxonomy" id="3494"/>
    <lineage>
        <taxon>Eukaryota</taxon>
        <taxon>Viridiplantae</taxon>
        <taxon>Streptophyta</taxon>
        <taxon>Embryophyta</taxon>
        <taxon>Tracheophyta</taxon>
        <taxon>Spermatophyta</taxon>
        <taxon>Magnoliopsida</taxon>
        <taxon>eudicotyledons</taxon>
        <taxon>Gunneridae</taxon>
        <taxon>Pentapetalae</taxon>
        <taxon>rosids</taxon>
        <taxon>fabids</taxon>
        <taxon>Rosales</taxon>
        <taxon>Moraceae</taxon>
        <taxon>Ficeae</taxon>
        <taxon>Ficus</taxon>
    </lineage>
</organism>
<comment type="caution">
    <text evidence="2">The sequence shown here is derived from an EMBL/GenBank/DDBJ whole genome shotgun (WGS) entry which is preliminary data.</text>
</comment>